<dbReference type="EMBL" id="BARU01047729">
    <property type="protein sequence ID" value="GAI01479.1"/>
    <property type="molecule type" value="Genomic_DNA"/>
</dbReference>
<organism evidence="1">
    <name type="scientific">marine sediment metagenome</name>
    <dbReference type="NCBI Taxonomy" id="412755"/>
    <lineage>
        <taxon>unclassified sequences</taxon>
        <taxon>metagenomes</taxon>
        <taxon>ecological metagenomes</taxon>
    </lineage>
</organism>
<sequence length="30" mass="3328">IYLMAELVLWGIAFGGNKPTQGYHSLMGFL</sequence>
<feature type="non-terminal residue" evidence="1">
    <location>
        <position position="1"/>
    </location>
</feature>
<gene>
    <name evidence="1" type="ORF">S03H2_71362</name>
</gene>
<accession>X1M562</accession>
<reference evidence="1" key="1">
    <citation type="journal article" date="2014" name="Front. Microbiol.">
        <title>High frequency of phylogenetically diverse reductive dehalogenase-homologous genes in deep subseafloor sedimentary metagenomes.</title>
        <authorList>
            <person name="Kawai M."/>
            <person name="Futagami T."/>
            <person name="Toyoda A."/>
            <person name="Takaki Y."/>
            <person name="Nishi S."/>
            <person name="Hori S."/>
            <person name="Arai W."/>
            <person name="Tsubouchi T."/>
            <person name="Morono Y."/>
            <person name="Uchiyama I."/>
            <person name="Ito T."/>
            <person name="Fujiyama A."/>
            <person name="Inagaki F."/>
            <person name="Takami H."/>
        </authorList>
    </citation>
    <scope>NUCLEOTIDE SEQUENCE</scope>
    <source>
        <strain evidence="1">Expedition CK06-06</strain>
    </source>
</reference>
<evidence type="ECO:0000313" key="1">
    <source>
        <dbReference type="EMBL" id="GAI01479.1"/>
    </source>
</evidence>
<protein>
    <submittedName>
        <fullName evidence="1">Uncharacterized protein</fullName>
    </submittedName>
</protein>
<name>X1M562_9ZZZZ</name>
<dbReference type="AlphaFoldDB" id="X1M562"/>
<proteinExistence type="predicted"/>
<comment type="caution">
    <text evidence="1">The sequence shown here is derived from an EMBL/GenBank/DDBJ whole genome shotgun (WGS) entry which is preliminary data.</text>
</comment>